<feature type="transmembrane region" description="Helical" evidence="1">
    <location>
        <begin position="17"/>
        <end position="36"/>
    </location>
</feature>
<reference evidence="2 3" key="1">
    <citation type="submission" date="2017-06" db="EMBL/GenBank/DDBJ databases">
        <authorList>
            <person name="Kim H.J."/>
            <person name="Triplett B.A."/>
        </authorList>
    </citation>
    <scope>NUCLEOTIDE SEQUENCE [LARGE SCALE GENOMIC DNA]</scope>
    <source>
        <strain evidence="2 3">U15</strain>
    </source>
</reference>
<dbReference type="AlphaFoldDB" id="A0A239DLP3"/>
<dbReference type="RefSeq" id="WP_245844741.1">
    <property type="nucleotide sequence ID" value="NZ_FZOT01000002.1"/>
</dbReference>
<evidence type="ECO:0000313" key="2">
    <source>
        <dbReference type="EMBL" id="SNS32981.1"/>
    </source>
</evidence>
<evidence type="ECO:0000313" key="3">
    <source>
        <dbReference type="Proteomes" id="UP000198284"/>
    </source>
</evidence>
<protein>
    <submittedName>
        <fullName evidence="2">Type IV pilus assembly protein PilV</fullName>
    </submittedName>
</protein>
<keyword evidence="3" id="KW-1185">Reference proteome</keyword>
<gene>
    <name evidence="2" type="ORF">SAMN06265795_102241</name>
</gene>
<dbReference type="Pfam" id="PF07963">
    <property type="entry name" value="N_methyl"/>
    <property type="match status" value="1"/>
</dbReference>
<keyword evidence="1" id="KW-1133">Transmembrane helix</keyword>
<name>A0A239DLP3_9BURK</name>
<dbReference type="InterPro" id="IPR012902">
    <property type="entry name" value="N_methyl_site"/>
</dbReference>
<sequence length="194" mass="20035">MLNTACQTGRQRGASMIEVLVTVVILAFGLLGLGALQSKIQVAEFEAHERTQAVVLLAEISERLSANRALASSYLNAGTIGTGDNQPASCATLATGPARDLCEWSNALKGAAEQSKGARQGAMIGARACITQVQAPDATTGVCAPGIYRVTVSWQGMSRISAPSLTCGQGSYGSDDAYRRAIATDVSIGLPSCL</sequence>
<evidence type="ECO:0000256" key="1">
    <source>
        <dbReference type="SAM" id="Phobius"/>
    </source>
</evidence>
<organism evidence="2 3">
    <name type="scientific">Noviherbaspirillum humi</name>
    <dbReference type="NCBI Taxonomy" id="1688639"/>
    <lineage>
        <taxon>Bacteria</taxon>
        <taxon>Pseudomonadati</taxon>
        <taxon>Pseudomonadota</taxon>
        <taxon>Betaproteobacteria</taxon>
        <taxon>Burkholderiales</taxon>
        <taxon>Oxalobacteraceae</taxon>
        <taxon>Noviherbaspirillum</taxon>
    </lineage>
</organism>
<keyword evidence="1" id="KW-0472">Membrane</keyword>
<proteinExistence type="predicted"/>
<dbReference type="EMBL" id="FZOT01000002">
    <property type="protein sequence ID" value="SNS32981.1"/>
    <property type="molecule type" value="Genomic_DNA"/>
</dbReference>
<dbReference type="Proteomes" id="UP000198284">
    <property type="component" value="Unassembled WGS sequence"/>
</dbReference>
<accession>A0A239DLP3</accession>
<keyword evidence="1" id="KW-0812">Transmembrane</keyword>